<dbReference type="PROSITE" id="PS50853">
    <property type="entry name" value="FN3"/>
    <property type="match status" value="2"/>
</dbReference>
<dbReference type="InterPro" id="IPR036116">
    <property type="entry name" value="FN3_sf"/>
</dbReference>
<dbReference type="SUPFAM" id="SSF52540">
    <property type="entry name" value="P-loop containing nucleoside triphosphate hydrolases"/>
    <property type="match status" value="1"/>
</dbReference>
<dbReference type="InterPro" id="IPR025662">
    <property type="entry name" value="Sigma_54_int_dom_ATP-bd_1"/>
</dbReference>
<dbReference type="AlphaFoldDB" id="A0AAE1PFR6"/>
<name>A0AAE1PFR6_9EUCA</name>
<dbReference type="SMART" id="SM00060">
    <property type="entry name" value="FN3"/>
    <property type="match status" value="2"/>
</dbReference>
<feature type="domain" description="Fibronectin type-III" evidence="3">
    <location>
        <begin position="503"/>
        <end position="596"/>
    </location>
</feature>
<dbReference type="InterPro" id="IPR013783">
    <property type="entry name" value="Ig-like_fold"/>
</dbReference>
<proteinExistence type="inferred from homology"/>
<dbReference type="PROSITE" id="PS00675">
    <property type="entry name" value="SIGMA54_INTERACT_1"/>
    <property type="match status" value="1"/>
</dbReference>
<reference evidence="4" key="1">
    <citation type="submission" date="2023-11" db="EMBL/GenBank/DDBJ databases">
        <title>Genome assemblies of two species of porcelain crab, Petrolisthes cinctipes and Petrolisthes manimaculis (Anomura: Porcellanidae).</title>
        <authorList>
            <person name="Angst P."/>
        </authorList>
    </citation>
    <scope>NUCLEOTIDE SEQUENCE</scope>
    <source>
        <strain evidence="4">PB745_02</strain>
        <tissue evidence="4">Gill</tissue>
    </source>
</reference>
<evidence type="ECO:0000313" key="4">
    <source>
        <dbReference type="EMBL" id="KAK4306400.1"/>
    </source>
</evidence>
<dbReference type="InterPro" id="IPR003961">
    <property type="entry name" value="FN3_dom"/>
</dbReference>
<sequence length="982" mass="110623">MDYSNKVYTEAALGRPFHLGSLYDMRSEQIISGDSLWNKDLDNFTRSQRLSNAESHIIASNTFSDCASALDISGNLKLSFMGGLVNASGAAKILNNEQQTGRSQRVILQYKCTTRAEELTMERLGSITYPKALDEGYATHVVTGITYGANAFFVFDRNIKNSQSKNTKDGNLNLEGIIKIIQADIGGNVKYSKDDEQMNDNMECMYIGDFALSENIATYNDAMKTYKELPKLLGETGEKAVPVRVTLFPLILLDSRASKLVREISNNLISDTENTLETLYNLIERCKDMSTSDIRDSCRTFFGEISEFSSQITKYKYSLQGDLSSLLPNIRGGGEEEIRLAELLERKEQSPFSKHFLNSWIDKKEVQLKILEVYLKYLPEITFPSATGDFETIVMSPSNRHVLCLVIYMPSMRLQLENMYKYNRNKEPGKNCQHMLETSMIPNLSNVNSILQSFKLFDISNKDNTSSSVIAMQEATDTNELSVSILHYKDGVCKSKDYQLPSAPGKVTVAEDDSWHDCVTIRWSPPEHGTSPTQRYYVTYKESESDQSANTVWSDTCHTTLCNLTPNTKYQVAVQAWCEVGYSTCSDISEVKTRPASSPGIPTVHLISPTTVQLRWSPPLIIAPTCSLKSYTVRQKKESQGDEWITKKDQVMDYHSCTLTISSDSPLTFTVVANCNPAGRSRFSQPNDSIANAGSEASTTLKEELIRSSKLVSVGLQNIYQPPFNLTVSRSEEGMARYELGQKCAATEKIIILLGETGVGKTTFLNAMMNYIFGVTWDDSFRFMLGKEFNCNNQSESQTTHVTSYTLHYQDGFLVPYTLTFIDTPGFGSHGGIPRDHEIISHIKNLFSTHSSGSITYLNCICLIVPATQSRLTSTQQYISDQIRDIFSDNITENIYLLFTFADAMKPQALNTMKKARIPFKKYYKFNNSIITEIDNENEDDDDEDFDNDFNRHFWNMGQIGYKQFLNDLTQVSARPSPSLHH</sequence>
<dbReference type="Gene3D" id="2.60.40.10">
    <property type="entry name" value="Immunoglobulins"/>
    <property type="match status" value="2"/>
</dbReference>
<dbReference type="PANTHER" id="PTHR31594:SF14">
    <property type="entry name" value="FIBRONECTIN TYPE-III DOMAIN-CONTAINING PROTEIN"/>
    <property type="match status" value="1"/>
</dbReference>
<accession>A0AAE1PFR6</accession>
<dbReference type="Pfam" id="PF00041">
    <property type="entry name" value="fn3"/>
    <property type="match status" value="1"/>
</dbReference>
<organism evidence="4 5">
    <name type="scientific">Petrolisthes manimaculis</name>
    <dbReference type="NCBI Taxonomy" id="1843537"/>
    <lineage>
        <taxon>Eukaryota</taxon>
        <taxon>Metazoa</taxon>
        <taxon>Ecdysozoa</taxon>
        <taxon>Arthropoda</taxon>
        <taxon>Crustacea</taxon>
        <taxon>Multicrustacea</taxon>
        <taxon>Malacostraca</taxon>
        <taxon>Eumalacostraca</taxon>
        <taxon>Eucarida</taxon>
        <taxon>Decapoda</taxon>
        <taxon>Pleocyemata</taxon>
        <taxon>Anomura</taxon>
        <taxon>Galatheoidea</taxon>
        <taxon>Porcellanidae</taxon>
        <taxon>Petrolisthes</taxon>
    </lineage>
</organism>
<dbReference type="Pfam" id="PF04548">
    <property type="entry name" value="AIG1"/>
    <property type="match status" value="1"/>
</dbReference>
<dbReference type="GO" id="GO:0005525">
    <property type="term" value="F:GTP binding"/>
    <property type="evidence" value="ECO:0007669"/>
    <property type="project" value="InterPro"/>
</dbReference>
<evidence type="ECO:0000256" key="2">
    <source>
        <dbReference type="ARBA" id="ARBA00022741"/>
    </source>
</evidence>
<protein>
    <recommendedName>
        <fullName evidence="3">Fibronectin type-III domain-containing protein</fullName>
    </recommendedName>
</protein>
<evidence type="ECO:0000313" key="5">
    <source>
        <dbReference type="Proteomes" id="UP001292094"/>
    </source>
</evidence>
<comment type="caution">
    <text evidence="4">The sequence shown here is derived from an EMBL/GenBank/DDBJ whole genome shotgun (WGS) entry which is preliminary data.</text>
</comment>
<dbReference type="Gene3D" id="3.40.50.300">
    <property type="entry name" value="P-loop containing nucleotide triphosphate hydrolases"/>
    <property type="match status" value="1"/>
</dbReference>
<dbReference type="InterPro" id="IPR048997">
    <property type="entry name" value="Stonustoxin-like_helical"/>
</dbReference>
<keyword evidence="5" id="KW-1185">Reference proteome</keyword>
<dbReference type="CDD" id="cd00063">
    <property type="entry name" value="FN3"/>
    <property type="match status" value="2"/>
</dbReference>
<comment type="similarity">
    <text evidence="1">Belongs to the TRAFAC class TrmE-Era-EngA-EngB-Septin-like GTPase superfamily. AIG1/Toc34/Toc159-like paraseptin GTPase family. IAN subfamily.</text>
</comment>
<keyword evidence="2" id="KW-0547">Nucleotide-binding</keyword>
<dbReference type="InterPro" id="IPR006703">
    <property type="entry name" value="G_AIG1"/>
</dbReference>
<feature type="domain" description="Fibronectin type-III" evidence="3">
    <location>
        <begin position="598"/>
        <end position="696"/>
    </location>
</feature>
<evidence type="ECO:0000259" key="3">
    <source>
        <dbReference type="PROSITE" id="PS50853"/>
    </source>
</evidence>
<dbReference type="CDD" id="cd00882">
    <property type="entry name" value="Ras_like_GTPase"/>
    <property type="match status" value="1"/>
</dbReference>
<dbReference type="InterPro" id="IPR027417">
    <property type="entry name" value="P-loop_NTPase"/>
</dbReference>
<dbReference type="InterPro" id="IPR052090">
    <property type="entry name" value="Cytolytic_pore-forming_toxin"/>
</dbReference>
<dbReference type="SUPFAM" id="SSF49265">
    <property type="entry name" value="Fibronectin type III"/>
    <property type="match status" value="1"/>
</dbReference>
<dbReference type="PANTHER" id="PTHR31594">
    <property type="entry name" value="AIG1-TYPE G DOMAIN-CONTAINING PROTEIN"/>
    <property type="match status" value="1"/>
</dbReference>
<dbReference type="Proteomes" id="UP001292094">
    <property type="component" value="Unassembled WGS sequence"/>
</dbReference>
<gene>
    <name evidence="4" type="ORF">Pmani_021779</name>
</gene>
<dbReference type="EMBL" id="JAWZYT010002138">
    <property type="protein sequence ID" value="KAK4306400.1"/>
    <property type="molecule type" value="Genomic_DNA"/>
</dbReference>
<dbReference type="Pfam" id="PF21109">
    <property type="entry name" value="Stonustoxin_helical"/>
    <property type="match status" value="1"/>
</dbReference>
<evidence type="ECO:0000256" key="1">
    <source>
        <dbReference type="ARBA" id="ARBA00008535"/>
    </source>
</evidence>